<dbReference type="EMBL" id="UINC01220057">
    <property type="protein sequence ID" value="SVE47800.1"/>
    <property type="molecule type" value="Genomic_DNA"/>
</dbReference>
<evidence type="ECO:0008006" key="2">
    <source>
        <dbReference type="Google" id="ProtNLM"/>
    </source>
</evidence>
<organism evidence="1">
    <name type="scientific">marine metagenome</name>
    <dbReference type="NCBI Taxonomy" id="408172"/>
    <lineage>
        <taxon>unclassified sequences</taxon>
        <taxon>metagenomes</taxon>
        <taxon>ecological metagenomes</taxon>
    </lineage>
</organism>
<accession>A0A383DU89</accession>
<proteinExistence type="predicted"/>
<dbReference type="AlphaFoldDB" id="A0A383DU89"/>
<sequence>NRNVGHRITKKSNMIIGIDASRNRSGGTFAHMVGLITEVMPEQYGVKEIHLWSHKKLLDEIPDKPWLTKHNPIYLEKNIFQQLFWQRFIFKRELELNNCELVFNTTAGSLGKFQPNVTLSQDMLPFEPGEMQRYKLSLGRLSLIFLKSTYIRALRYSTAVIFLTRYASKMIQQITGPLSISKVIPHGVNDGFRNIQLTRKWSEEPIGEIRCIYVSSAAPYKHQWHVVRAIKLLR</sequence>
<feature type="non-terminal residue" evidence="1">
    <location>
        <position position="1"/>
    </location>
</feature>
<gene>
    <name evidence="1" type="ORF">METZ01_LOCUS500654</name>
</gene>
<evidence type="ECO:0000313" key="1">
    <source>
        <dbReference type="EMBL" id="SVE47800.1"/>
    </source>
</evidence>
<protein>
    <recommendedName>
        <fullName evidence="2">Glycosyltransferase subfamily 4-like N-terminal domain-containing protein</fullName>
    </recommendedName>
</protein>
<feature type="non-terminal residue" evidence="1">
    <location>
        <position position="234"/>
    </location>
</feature>
<dbReference type="SUPFAM" id="SSF53756">
    <property type="entry name" value="UDP-Glycosyltransferase/glycogen phosphorylase"/>
    <property type="match status" value="1"/>
</dbReference>
<reference evidence="1" key="1">
    <citation type="submission" date="2018-05" db="EMBL/GenBank/DDBJ databases">
        <authorList>
            <person name="Lanie J.A."/>
            <person name="Ng W.-L."/>
            <person name="Kazmierczak K.M."/>
            <person name="Andrzejewski T.M."/>
            <person name="Davidsen T.M."/>
            <person name="Wayne K.J."/>
            <person name="Tettelin H."/>
            <person name="Glass J.I."/>
            <person name="Rusch D."/>
            <person name="Podicherti R."/>
            <person name="Tsui H.-C.T."/>
            <person name="Winkler M.E."/>
        </authorList>
    </citation>
    <scope>NUCLEOTIDE SEQUENCE</scope>
</reference>
<name>A0A383DU89_9ZZZZ</name>